<dbReference type="SUPFAM" id="SSF54060">
    <property type="entry name" value="His-Me finger endonucleases"/>
    <property type="match status" value="1"/>
</dbReference>
<protein>
    <submittedName>
        <fullName evidence="3">Endonuclease I</fullName>
    </submittedName>
</protein>
<evidence type="ECO:0000313" key="3">
    <source>
        <dbReference type="EMBL" id="PPA69287.1"/>
    </source>
</evidence>
<evidence type="ECO:0000256" key="2">
    <source>
        <dbReference type="ARBA" id="ARBA00022801"/>
    </source>
</evidence>
<dbReference type="InterPro" id="IPR007346">
    <property type="entry name" value="Endonuclease-I"/>
</dbReference>
<dbReference type="OrthoDB" id="9801679at2"/>
<accession>A0A2S5G8F5</accession>
<dbReference type="AlphaFoldDB" id="A0A2S5G8F5"/>
<dbReference type="GO" id="GO:0004519">
    <property type="term" value="F:endonuclease activity"/>
    <property type="evidence" value="ECO:0007669"/>
    <property type="project" value="UniProtKB-KW"/>
</dbReference>
<keyword evidence="1" id="KW-0540">Nuclease</keyword>
<keyword evidence="3" id="KW-0255">Endonuclease</keyword>
<dbReference type="GO" id="GO:0016787">
    <property type="term" value="F:hydrolase activity"/>
    <property type="evidence" value="ECO:0007669"/>
    <property type="project" value="UniProtKB-KW"/>
</dbReference>
<evidence type="ECO:0000256" key="1">
    <source>
        <dbReference type="ARBA" id="ARBA00022722"/>
    </source>
</evidence>
<dbReference type="EMBL" id="PREZ01000006">
    <property type="protein sequence ID" value="PPA69287.1"/>
    <property type="molecule type" value="Genomic_DNA"/>
</dbReference>
<dbReference type="Pfam" id="PF04231">
    <property type="entry name" value="Endonuclease_1"/>
    <property type="match status" value="1"/>
</dbReference>
<comment type="caution">
    <text evidence="3">The sequence shown here is derived from an EMBL/GenBank/DDBJ whole genome shotgun (WGS) entry which is preliminary data.</text>
</comment>
<reference evidence="3 4" key="1">
    <citation type="submission" date="2018-02" db="EMBL/GenBank/DDBJ databases">
        <title>Jeotgalibacillus proteolyticum sp. nov. a protease producing bacterium isolated from ocean sediments of Laizhou Bay.</title>
        <authorList>
            <person name="Li Y."/>
        </authorList>
    </citation>
    <scope>NUCLEOTIDE SEQUENCE [LARGE SCALE GENOMIC DNA]</scope>
    <source>
        <strain evidence="3 4">22-7</strain>
    </source>
</reference>
<dbReference type="InterPro" id="IPR044925">
    <property type="entry name" value="His-Me_finger_sf"/>
</dbReference>
<dbReference type="PANTHER" id="PTHR33607">
    <property type="entry name" value="ENDONUCLEASE-1"/>
    <property type="match status" value="1"/>
</dbReference>
<evidence type="ECO:0000313" key="4">
    <source>
        <dbReference type="Proteomes" id="UP000239047"/>
    </source>
</evidence>
<dbReference type="PANTHER" id="PTHR33607:SF2">
    <property type="entry name" value="ENDONUCLEASE-1"/>
    <property type="match status" value="1"/>
</dbReference>
<name>A0A2S5G8F5_9BACL</name>
<dbReference type="RefSeq" id="WP_104059025.1">
    <property type="nucleotide sequence ID" value="NZ_PREZ01000006.1"/>
</dbReference>
<keyword evidence="4" id="KW-1185">Reference proteome</keyword>
<organism evidence="3 4">
    <name type="scientific">Jeotgalibacillus proteolyticus</name>
    <dbReference type="NCBI Taxonomy" id="2082395"/>
    <lineage>
        <taxon>Bacteria</taxon>
        <taxon>Bacillati</taxon>
        <taxon>Bacillota</taxon>
        <taxon>Bacilli</taxon>
        <taxon>Bacillales</taxon>
        <taxon>Caryophanaceae</taxon>
        <taxon>Jeotgalibacillus</taxon>
    </lineage>
</organism>
<dbReference type="Proteomes" id="UP000239047">
    <property type="component" value="Unassembled WGS sequence"/>
</dbReference>
<sequence>MKNEQLLTLTRQLEAMDDALTAHAKAKASMLEKQEVYFDEENDLQERSTYYQDIDFEKKELIVSFQKLLENTHTTPLRYNPSRYVYPWVDLQPDGTLKSIYSGVQRTAEEVIIEDYETSLKRKKELEKLEENRDSIQSFAQIEHTFKYNCEHVVPQSWFGAREPMRGDLHHLFTCEPVCNSIRGNHPYVDFKDYTPEEAQLSKITAGCGKAENKLFEPEYAKGIVARAMLYFLVRYPDKLSSGFKNGIDIRLLLRWHKDFPPGVYEKHRNQAIYELQGNRNPFIDFPEKAAQLTESLLS</sequence>
<proteinExistence type="predicted"/>
<keyword evidence="2" id="KW-0378">Hydrolase</keyword>
<gene>
    <name evidence="3" type="ORF">C4B60_15915</name>
</gene>